<dbReference type="EMBL" id="GGEC01088480">
    <property type="protein sequence ID" value="MBX68964.1"/>
    <property type="molecule type" value="Transcribed_RNA"/>
</dbReference>
<name>A0A2P2QQ16_RHIMU</name>
<proteinExistence type="predicted"/>
<dbReference type="AlphaFoldDB" id="A0A2P2QQ16"/>
<reference evidence="1" key="1">
    <citation type="submission" date="2018-02" db="EMBL/GenBank/DDBJ databases">
        <title>Rhizophora mucronata_Transcriptome.</title>
        <authorList>
            <person name="Meera S.P."/>
            <person name="Sreeshan A."/>
            <person name="Augustine A."/>
        </authorList>
    </citation>
    <scope>NUCLEOTIDE SEQUENCE</scope>
    <source>
        <tissue evidence="1">Leaf</tissue>
    </source>
</reference>
<evidence type="ECO:0000313" key="1">
    <source>
        <dbReference type="EMBL" id="MBX68964.1"/>
    </source>
</evidence>
<organism evidence="1">
    <name type="scientific">Rhizophora mucronata</name>
    <name type="common">Asiatic mangrove</name>
    <dbReference type="NCBI Taxonomy" id="61149"/>
    <lineage>
        <taxon>Eukaryota</taxon>
        <taxon>Viridiplantae</taxon>
        <taxon>Streptophyta</taxon>
        <taxon>Embryophyta</taxon>
        <taxon>Tracheophyta</taxon>
        <taxon>Spermatophyta</taxon>
        <taxon>Magnoliopsida</taxon>
        <taxon>eudicotyledons</taxon>
        <taxon>Gunneridae</taxon>
        <taxon>Pentapetalae</taxon>
        <taxon>rosids</taxon>
        <taxon>fabids</taxon>
        <taxon>Malpighiales</taxon>
        <taxon>Rhizophoraceae</taxon>
        <taxon>Rhizophora</taxon>
    </lineage>
</organism>
<protein>
    <submittedName>
        <fullName evidence="1">Uncharacterized protein</fullName>
    </submittedName>
</protein>
<sequence>MLGRRGGRQDIHTRSTRNRDKVNHFCKFIAHHTGVLLYPLKKLEQMKS</sequence>
<accession>A0A2P2QQ16</accession>